<feature type="transmembrane region" description="Helical" evidence="1">
    <location>
        <begin position="20"/>
        <end position="43"/>
    </location>
</feature>
<gene>
    <name evidence="2" type="ORF">IV87_GL000298</name>
    <name evidence="3" type="ORF">SAMN04487973_11035</name>
</gene>
<dbReference type="InterPro" id="IPR010288">
    <property type="entry name" value="EcsB_ABC"/>
</dbReference>
<evidence type="ECO:0000313" key="4">
    <source>
        <dbReference type="Proteomes" id="UP000051749"/>
    </source>
</evidence>
<feature type="transmembrane region" description="Helical" evidence="1">
    <location>
        <begin position="307"/>
        <end position="326"/>
    </location>
</feature>
<dbReference type="RefSeq" id="WP_057806404.1">
    <property type="nucleotide sequence ID" value="NZ_BJYP01000006.1"/>
</dbReference>
<dbReference type="Proteomes" id="UP000182818">
    <property type="component" value="Unassembled WGS sequence"/>
</dbReference>
<evidence type="ECO:0000313" key="2">
    <source>
        <dbReference type="EMBL" id="KRN82364.1"/>
    </source>
</evidence>
<dbReference type="EMBL" id="FOGK01000010">
    <property type="protein sequence ID" value="SER58554.1"/>
    <property type="molecule type" value="Genomic_DNA"/>
</dbReference>
<keyword evidence="1" id="KW-1133">Transmembrane helix</keyword>
<feature type="transmembrane region" description="Helical" evidence="1">
    <location>
        <begin position="347"/>
        <end position="369"/>
    </location>
</feature>
<sequence length="405" mass="47313">MSDLWKRRQHAHFLEMLKYLRYVLNDHFVIALMFLVGGLGYGYSNFLKTFHTTSWWAGPLIIFFLVIILQIGRLASLLKKADPVFLLPREHDMHAYLKQARLHSLFFGICIEILGTAILFPFIVIAFHFSGWQVAGLGLALIILKFGELSIELNQLYQNHAFIWWLWVGTRWLLPICWFIVGIYVNVWLTVILALVQSFIEVFQENRQWTTRSLNWHLAVTIEEQRMLRIYRFFNLFTDVPNVHGTVHRRKYLDGILAMINRRSNNTYVYLFSRALLRSTVYSGLYFRLTLLGMLLLVFVPNLYLSLFLQVVFIYLISFQLLPLLVNYNENVFTHLYPIKNTIKIAGFNWLLARLLIATSLLFAVVVGISNISLIQAILSLLLGGVEIWILIKLYFPGRIKKMNS</sequence>
<dbReference type="GO" id="GO:0016020">
    <property type="term" value="C:membrane"/>
    <property type="evidence" value="ECO:0007669"/>
    <property type="project" value="InterPro"/>
</dbReference>
<comment type="caution">
    <text evidence="2">The sequence shown here is derived from an EMBL/GenBank/DDBJ whole genome shotgun (WGS) entry which is preliminary data.</text>
</comment>
<dbReference type="EMBL" id="JQBY01000011">
    <property type="protein sequence ID" value="KRN82364.1"/>
    <property type="molecule type" value="Genomic_DNA"/>
</dbReference>
<dbReference type="Pfam" id="PF05975">
    <property type="entry name" value="EcsB"/>
    <property type="match status" value="1"/>
</dbReference>
<keyword evidence="1" id="KW-0472">Membrane</keyword>
<accession>A0A0R2K5B3</accession>
<dbReference type="PATRIC" id="fig|319653.3.peg.305"/>
<dbReference type="GeneID" id="76043678"/>
<keyword evidence="1" id="KW-0812">Transmembrane</keyword>
<dbReference type="STRING" id="319653.SAMN04487973_11035"/>
<name>A0A0R2K5B3_9LACO</name>
<evidence type="ECO:0000313" key="5">
    <source>
        <dbReference type="Proteomes" id="UP000182818"/>
    </source>
</evidence>
<proteinExistence type="predicted"/>
<feature type="transmembrane region" description="Helical" evidence="1">
    <location>
        <begin position="375"/>
        <end position="396"/>
    </location>
</feature>
<protein>
    <submittedName>
        <fullName evidence="2">ABC transporter permease</fullName>
    </submittedName>
    <submittedName>
        <fullName evidence="3">ABC-2 type transport system permease protein</fullName>
    </submittedName>
</protein>
<dbReference type="PIRSF" id="PIRSF037259">
    <property type="entry name" value="EcsB_ABC"/>
    <property type="match status" value="1"/>
</dbReference>
<evidence type="ECO:0000256" key="1">
    <source>
        <dbReference type="SAM" id="Phobius"/>
    </source>
</evidence>
<feature type="transmembrane region" description="Helical" evidence="1">
    <location>
        <begin position="281"/>
        <end position="301"/>
    </location>
</feature>
<evidence type="ECO:0000313" key="3">
    <source>
        <dbReference type="EMBL" id="SER58554.1"/>
    </source>
</evidence>
<feature type="transmembrane region" description="Helical" evidence="1">
    <location>
        <begin position="55"/>
        <end position="75"/>
    </location>
</feature>
<dbReference type="OrthoDB" id="2447941at2"/>
<feature type="transmembrane region" description="Helical" evidence="1">
    <location>
        <begin position="105"/>
        <end position="126"/>
    </location>
</feature>
<keyword evidence="5" id="KW-1185">Reference proteome</keyword>
<reference evidence="2 4" key="1">
    <citation type="journal article" date="2015" name="Genome Announc.">
        <title>Expanding the biotechnology potential of lactobacilli through comparative genomics of 213 strains and associated genera.</title>
        <authorList>
            <person name="Sun Z."/>
            <person name="Harris H.M."/>
            <person name="McCann A."/>
            <person name="Guo C."/>
            <person name="Argimon S."/>
            <person name="Zhang W."/>
            <person name="Yang X."/>
            <person name="Jeffery I.B."/>
            <person name="Cooney J.C."/>
            <person name="Kagawa T.F."/>
            <person name="Liu W."/>
            <person name="Song Y."/>
            <person name="Salvetti E."/>
            <person name="Wrobel A."/>
            <person name="Rasinkangas P."/>
            <person name="Parkhill J."/>
            <person name="Rea M.C."/>
            <person name="O'Sullivan O."/>
            <person name="Ritari J."/>
            <person name="Douillard F.P."/>
            <person name="Paul Ross R."/>
            <person name="Yang R."/>
            <person name="Briner A.E."/>
            <person name="Felis G.E."/>
            <person name="de Vos W.M."/>
            <person name="Barrangou R."/>
            <person name="Klaenhammer T.R."/>
            <person name="Caufield P.W."/>
            <person name="Cui Y."/>
            <person name="Zhang H."/>
            <person name="O'Toole P.W."/>
        </authorList>
    </citation>
    <scope>NUCLEOTIDE SEQUENCE [LARGE SCALE GENOMIC DNA]</scope>
    <source>
        <strain evidence="2 4">DSM 22301</strain>
    </source>
</reference>
<reference evidence="3 5" key="2">
    <citation type="submission" date="2016-10" db="EMBL/GenBank/DDBJ databases">
        <authorList>
            <person name="Varghese N."/>
            <person name="Submissions S."/>
        </authorList>
    </citation>
    <scope>NUCLEOTIDE SEQUENCE [LARGE SCALE GENOMIC DNA]</scope>
    <source>
        <strain evidence="3 5">CGMCC 1.3889</strain>
    </source>
</reference>
<dbReference type="AlphaFoldDB" id="A0A0R2K5B3"/>
<dbReference type="Proteomes" id="UP000051749">
    <property type="component" value="Unassembled WGS sequence"/>
</dbReference>
<organism evidence="2 4">
    <name type="scientific">Pediococcus ethanolidurans</name>
    <dbReference type="NCBI Taxonomy" id="319653"/>
    <lineage>
        <taxon>Bacteria</taxon>
        <taxon>Bacillati</taxon>
        <taxon>Bacillota</taxon>
        <taxon>Bacilli</taxon>
        <taxon>Lactobacillales</taxon>
        <taxon>Lactobacillaceae</taxon>
        <taxon>Pediococcus</taxon>
    </lineage>
</organism>